<keyword evidence="6" id="KW-0411">Iron-sulfur</keyword>
<evidence type="ECO:0000256" key="3">
    <source>
        <dbReference type="ARBA" id="ARBA00022691"/>
    </source>
</evidence>
<keyword evidence="5" id="KW-0408">Iron</keyword>
<proteinExistence type="predicted"/>
<dbReference type="Proteomes" id="UP000009173">
    <property type="component" value="Chromosome"/>
</dbReference>
<dbReference type="CDD" id="cd01335">
    <property type="entry name" value="Radical_SAM"/>
    <property type="match status" value="1"/>
</dbReference>
<dbReference type="PANTHER" id="PTHR11228:SF7">
    <property type="entry name" value="PQQA PEPTIDE CYCLASE"/>
    <property type="match status" value="1"/>
</dbReference>
<sequence>MTPQPLPRVVNLELTNRCDMGCVFCDHAAMRGTMRMGDMPPERLDAIVDQLLDALAGRRLPEIGMVGLGEPMLNRHLETHLASLARIAPHCDRVTFNSNLVHLDDAKARLMLGSVATACTFSVNAPDREHYLRIMGRDLFERVLANLTGFLEVRRRLRPDFPVGVQIMEQQGGEVQKLTARIPADLCEGVSFFVRRLYSKPALVDHVAHSDTPDVRPFDVTEARYPCYELYSKVYIDIDGNLYPCTIGNDCHRAGSGLHIGNVDETPVGALFNGAALAAARARAEADALPFPECAACNIWALTPNNFERTHEGRWTLRPDHRRAFGL</sequence>
<dbReference type="GO" id="GO:0003824">
    <property type="term" value="F:catalytic activity"/>
    <property type="evidence" value="ECO:0007669"/>
    <property type="project" value="InterPro"/>
</dbReference>
<evidence type="ECO:0000256" key="5">
    <source>
        <dbReference type="ARBA" id="ARBA00023004"/>
    </source>
</evidence>
<dbReference type="EMBL" id="CP000527">
    <property type="protein sequence ID" value="ABM27386.1"/>
    <property type="molecule type" value="Genomic_DNA"/>
</dbReference>
<dbReference type="PANTHER" id="PTHR11228">
    <property type="entry name" value="RADICAL SAM DOMAIN PROTEIN"/>
    <property type="match status" value="1"/>
</dbReference>
<evidence type="ECO:0000256" key="2">
    <source>
        <dbReference type="ARBA" id="ARBA00022485"/>
    </source>
</evidence>
<dbReference type="InterPro" id="IPR058240">
    <property type="entry name" value="rSAM_sf"/>
</dbReference>
<evidence type="ECO:0000256" key="1">
    <source>
        <dbReference type="ARBA" id="ARBA00001966"/>
    </source>
</evidence>
<dbReference type="InterPro" id="IPR023885">
    <property type="entry name" value="4Fe4S-binding_SPASM_dom"/>
</dbReference>
<feature type="domain" description="Radical SAM core" evidence="7">
    <location>
        <begin position="4"/>
        <end position="239"/>
    </location>
</feature>
<reference evidence="9" key="1">
    <citation type="journal article" date="2009" name="Environ. Microbiol.">
        <title>Contribution of mobile genetic elements to Desulfovibrio vulgaris genome plasticity.</title>
        <authorList>
            <person name="Walker C.B."/>
            <person name="Stolyar S."/>
            <person name="Chivian D."/>
            <person name="Pinel N."/>
            <person name="Gabster J.A."/>
            <person name="Dehal P.S."/>
            <person name="He Z."/>
            <person name="Yang Z.K."/>
            <person name="Yen H.C."/>
            <person name="Zhou J."/>
            <person name="Wall J.D."/>
            <person name="Hazen T.C."/>
            <person name="Arkin A.P."/>
            <person name="Stahl D.A."/>
        </authorList>
    </citation>
    <scope>NUCLEOTIDE SEQUENCE [LARGE SCALE GENOMIC DNA]</scope>
    <source>
        <strain evidence="9">DP4</strain>
    </source>
</reference>
<keyword evidence="2" id="KW-0004">4Fe-4S</keyword>
<dbReference type="InterPro" id="IPR050377">
    <property type="entry name" value="Radical_SAM_PqqE_MftC-like"/>
</dbReference>
<dbReference type="Pfam" id="PF04055">
    <property type="entry name" value="Radical_SAM"/>
    <property type="match status" value="1"/>
</dbReference>
<evidence type="ECO:0000313" key="8">
    <source>
        <dbReference type="EMBL" id="ABM27386.1"/>
    </source>
</evidence>
<evidence type="ECO:0000313" key="9">
    <source>
        <dbReference type="Proteomes" id="UP000009173"/>
    </source>
</evidence>
<dbReference type="PROSITE" id="PS51918">
    <property type="entry name" value="RADICAL_SAM"/>
    <property type="match status" value="1"/>
</dbReference>
<name>A0A0H3A512_NITV4</name>
<dbReference type="HOGENOM" id="CLU_009273_1_2_7"/>
<dbReference type="CDD" id="cd21109">
    <property type="entry name" value="SPASM"/>
    <property type="match status" value="1"/>
</dbReference>
<evidence type="ECO:0000256" key="4">
    <source>
        <dbReference type="ARBA" id="ARBA00022723"/>
    </source>
</evidence>
<keyword evidence="3" id="KW-0949">S-adenosyl-L-methionine</keyword>
<evidence type="ECO:0000259" key="7">
    <source>
        <dbReference type="PROSITE" id="PS51918"/>
    </source>
</evidence>
<dbReference type="Pfam" id="PF13186">
    <property type="entry name" value="SPASM"/>
    <property type="match status" value="1"/>
</dbReference>
<keyword evidence="4" id="KW-0479">Metal-binding</keyword>
<protein>
    <submittedName>
        <fullName evidence="8">Radical SAM domain protein</fullName>
    </submittedName>
</protein>
<dbReference type="GO" id="GO:0051536">
    <property type="term" value="F:iron-sulfur cluster binding"/>
    <property type="evidence" value="ECO:0007669"/>
    <property type="project" value="UniProtKB-KW"/>
</dbReference>
<dbReference type="InterPro" id="IPR013785">
    <property type="entry name" value="Aldolase_TIM"/>
</dbReference>
<dbReference type="SFLD" id="SFLDG01387">
    <property type="entry name" value="BtrN-like_SPASM_domain_contain"/>
    <property type="match status" value="1"/>
</dbReference>
<gene>
    <name evidence="8" type="ordered locus">Dvul_0363</name>
</gene>
<dbReference type="KEGG" id="dvl:Dvul_0363"/>
<evidence type="ECO:0000256" key="6">
    <source>
        <dbReference type="ARBA" id="ARBA00023014"/>
    </source>
</evidence>
<dbReference type="AlphaFoldDB" id="A0A0H3A512"/>
<dbReference type="Gene3D" id="3.20.20.70">
    <property type="entry name" value="Aldolase class I"/>
    <property type="match status" value="1"/>
</dbReference>
<accession>A0A0H3A512</accession>
<organism evidence="8 9">
    <name type="scientific">Nitratidesulfovibrio vulgaris (strain DP4)</name>
    <name type="common">Desulfovibrio vulgaris</name>
    <dbReference type="NCBI Taxonomy" id="391774"/>
    <lineage>
        <taxon>Bacteria</taxon>
        <taxon>Pseudomonadati</taxon>
        <taxon>Thermodesulfobacteriota</taxon>
        <taxon>Desulfovibrionia</taxon>
        <taxon>Desulfovibrionales</taxon>
        <taxon>Desulfovibrionaceae</taxon>
        <taxon>Nitratidesulfovibrio</taxon>
    </lineage>
</organism>
<comment type="cofactor">
    <cofactor evidence="1">
        <name>[4Fe-4S] cluster</name>
        <dbReference type="ChEBI" id="CHEBI:49883"/>
    </cofactor>
</comment>
<dbReference type="SFLD" id="SFLDG01067">
    <property type="entry name" value="SPASM/twitch_domain_containing"/>
    <property type="match status" value="1"/>
</dbReference>
<dbReference type="SFLD" id="SFLDS00029">
    <property type="entry name" value="Radical_SAM"/>
    <property type="match status" value="1"/>
</dbReference>
<dbReference type="GO" id="GO:0046872">
    <property type="term" value="F:metal ion binding"/>
    <property type="evidence" value="ECO:0007669"/>
    <property type="project" value="UniProtKB-KW"/>
</dbReference>
<dbReference type="InterPro" id="IPR007197">
    <property type="entry name" value="rSAM"/>
</dbReference>
<dbReference type="InterPro" id="IPR034391">
    <property type="entry name" value="AdoMet-like_SPASM_containing"/>
</dbReference>
<dbReference type="SUPFAM" id="SSF102114">
    <property type="entry name" value="Radical SAM enzymes"/>
    <property type="match status" value="1"/>
</dbReference>
<dbReference type="RefSeq" id="WP_011791569.1">
    <property type="nucleotide sequence ID" value="NC_008751.1"/>
</dbReference>